<gene>
    <name evidence="1" type="ORF">UFOVP770_49</name>
</gene>
<evidence type="ECO:0000313" key="1">
    <source>
        <dbReference type="EMBL" id="CAB4161448.1"/>
    </source>
</evidence>
<sequence length="110" mass="12528">MLSMDRLLCICEDWALYMKSHDSHKLGYPKKSIGMSSGGESTADAFEDMVSAQDLKNVHTLDSIIHSLPKEQQEAIYTRFLKTRKPFAYEFKLQLAMDNLMVIGGRRINA</sequence>
<reference evidence="1" key="1">
    <citation type="submission" date="2020-04" db="EMBL/GenBank/DDBJ databases">
        <authorList>
            <person name="Chiriac C."/>
            <person name="Salcher M."/>
            <person name="Ghai R."/>
            <person name="Kavagutti S V."/>
        </authorList>
    </citation>
    <scope>NUCLEOTIDE SEQUENCE</scope>
</reference>
<proteinExistence type="predicted"/>
<dbReference type="EMBL" id="LR796715">
    <property type="protein sequence ID" value="CAB4161448.1"/>
    <property type="molecule type" value="Genomic_DNA"/>
</dbReference>
<protein>
    <submittedName>
        <fullName evidence="1">Uncharacterized protein</fullName>
    </submittedName>
</protein>
<accession>A0A6J5NWI2</accession>
<name>A0A6J5NWI2_9CAUD</name>
<organism evidence="1">
    <name type="scientific">uncultured Caudovirales phage</name>
    <dbReference type="NCBI Taxonomy" id="2100421"/>
    <lineage>
        <taxon>Viruses</taxon>
        <taxon>Duplodnaviria</taxon>
        <taxon>Heunggongvirae</taxon>
        <taxon>Uroviricota</taxon>
        <taxon>Caudoviricetes</taxon>
        <taxon>Peduoviridae</taxon>
        <taxon>Maltschvirus</taxon>
        <taxon>Maltschvirus maltsch</taxon>
    </lineage>
</organism>